<gene>
    <name evidence="1" type="ORF">Zm00014a_000185</name>
</gene>
<proteinExistence type="predicted"/>
<name>A0A3L6EU22_MAIZE</name>
<accession>A0A3L6EU22</accession>
<sequence>ARPIFIKYRINKGLIWIKTGSHKNGQNKPSFVSVLFPYFP</sequence>
<comment type="caution">
    <text evidence="1">The sequence shown here is derived from an EMBL/GenBank/DDBJ whole genome shotgun (WGS) entry which is preliminary data.</text>
</comment>
<dbReference type="EMBL" id="NCVQ01000006">
    <property type="protein sequence ID" value="PWZ24063.1"/>
    <property type="molecule type" value="Genomic_DNA"/>
</dbReference>
<protein>
    <submittedName>
        <fullName evidence="1">Uncharacterized protein</fullName>
    </submittedName>
</protein>
<dbReference type="AlphaFoldDB" id="A0A3L6EU22"/>
<organism evidence="1">
    <name type="scientific">Zea mays</name>
    <name type="common">Maize</name>
    <dbReference type="NCBI Taxonomy" id="4577"/>
    <lineage>
        <taxon>Eukaryota</taxon>
        <taxon>Viridiplantae</taxon>
        <taxon>Streptophyta</taxon>
        <taxon>Embryophyta</taxon>
        <taxon>Tracheophyta</taxon>
        <taxon>Spermatophyta</taxon>
        <taxon>Magnoliopsida</taxon>
        <taxon>Liliopsida</taxon>
        <taxon>Poales</taxon>
        <taxon>Poaceae</taxon>
        <taxon>PACMAD clade</taxon>
        <taxon>Panicoideae</taxon>
        <taxon>Andropogonodae</taxon>
        <taxon>Andropogoneae</taxon>
        <taxon>Tripsacinae</taxon>
        <taxon>Zea</taxon>
    </lineage>
</organism>
<reference evidence="1" key="1">
    <citation type="journal article" date="2018" name="Nat. Genet.">
        <title>Extensive intraspecific gene order and gene structural variations between Mo17 and other maize genomes.</title>
        <authorList>
            <person name="Sun S."/>
            <person name="Zhou Y."/>
            <person name="Chen J."/>
            <person name="Shi J."/>
            <person name="Zhao H."/>
            <person name="Zhao H."/>
            <person name="Song W."/>
            <person name="Zhang M."/>
            <person name="Cui Y."/>
            <person name="Dong X."/>
            <person name="Liu H."/>
            <person name="Ma X."/>
            <person name="Jiao Y."/>
            <person name="Wang B."/>
            <person name="Wei X."/>
            <person name="Stein J.C."/>
            <person name="Glaubitz J.C."/>
            <person name="Lu F."/>
            <person name="Yu G."/>
            <person name="Liang C."/>
            <person name="Fengler K."/>
            <person name="Li B."/>
            <person name="Rafalski A."/>
            <person name="Schnable P.S."/>
            <person name="Ware D.H."/>
            <person name="Buckler E.S."/>
            <person name="Lai J."/>
        </authorList>
    </citation>
    <scope>NUCLEOTIDE SEQUENCE [LARGE SCALE GENOMIC DNA]</scope>
    <source>
        <tissue evidence="1">Seedling</tissue>
    </source>
</reference>
<dbReference type="Proteomes" id="UP000251960">
    <property type="component" value="Chromosome 5"/>
</dbReference>
<feature type="non-terminal residue" evidence="1">
    <location>
        <position position="1"/>
    </location>
</feature>
<evidence type="ECO:0000313" key="1">
    <source>
        <dbReference type="EMBL" id="PWZ24063.1"/>
    </source>
</evidence>